<dbReference type="EMBL" id="JELY01000863">
    <property type="protein sequence ID" value="KYF57793.1"/>
    <property type="molecule type" value="Genomic_DNA"/>
</dbReference>
<accession>A0A150PQ68</accession>
<comment type="caution">
    <text evidence="1">The sequence shown here is derived from an EMBL/GenBank/DDBJ whole genome shotgun (WGS) entry which is preliminary data.</text>
</comment>
<evidence type="ECO:0000313" key="1">
    <source>
        <dbReference type="EMBL" id="KYF57793.1"/>
    </source>
</evidence>
<evidence type="ECO:0000313" key="2">
    <source>
        <dbReference type="Proteomes" id="UP000075420"/>
    </source>
</evidence>
<name>A0A150PQ68_SORCE</name>
<gene>
    <name evidence="1" type="ORF">BE08_18650</name>
</gene>
<proteinExistence type="predicted"/>
<reference evidence="1 2" key="1">
    <citation type="submission" date="2014-02" db="EMBL/GenBank/DDBJ databases">
        <title>The small core and large imbalanced accessory genome model reveals a collaborative survival strategy of Sorangium cellulosum strains in nature.</title>
        <authorList>
            <person name="Han K."/>
            <person name="Peng R."/>
            <person name="Blom J."/>
            <person name="Li Y.-Z."/>
        </authorList>
    </citation>
    <scope>NUCLEOTIDE SEQUENCE [LARGE SCALE GENOMIC DNA]</scope>
    <source>
        <strain evidence="1 2">So0157-25</strain>
    </source>
</reference>
<dbReference type="AlphaFoldDB" id="A0A150PQ68"/>
<sequence length="66" mass="7008">MPADPSFGVDVGHVIVHIADKSSFWLGLARVAMRAETFVISSIRVEVCADLGRRGGDRASVVIGVL</sequence>
<organism evidence="1 2">
    <name type="scientific">Sorangium cellulosum</name>
    <name type="common">Polyangium cellulosum</name>
    <dbReference type="NCBI Taxonomy" id="56"/>
    <lineage>
        <taxon>Bacteria</taxon>
        <taxon>Pseudomonadati</taxon>
        <taxon>Myxococcota</taxon>
        <taxon>Polyangia</taxon>
        <taxon>Polyangiales</taxon>
        <taxon>Polyangiaceae</taxon>
        <taxon>Sorangium</taxon>
    </lineage>
</organism>
<protein>
    <submittedName>
        <fullName evidence="1">Uncharacterized protein</fullName>
    </submittedName>
</protein>
<dbReference type="Proteomes" id="UP000075420">
    <property type="component" value="Unassembled WGS sequence"/>
</dbReference>